<comment type="caution">
    <text evidence="1">The sequence shown here is derived from an EMBL/GenBank/DDBJ whole genome shotgun (WGS) entry which is preliminary data.</text>
</comment>
<sequence length="154" mass="17046">MFGPRVGRLTISLIDSSGAEQVFDKIDQVSVTPTRLQITATRGPKFHGEMALSEVLVKEGKCPFKKNISCSFEVWACRWEGFGNESFSWCLTSGASQAEPQSLTLSVQVFIVRENSAPDGTNIPWNIKYLLLEINQDASASGITWERVLFSKPS</sequence>
<dbReference type="Proteomes" id="UP001283361">
    <property type="component" value="Unassembled WGS sequence"/>
</dbReference>
<name>A0AAE1E5Q6_9GAST</name>
<evidence type="ECO:0000313" key="2">
    <source>
        <dbReference type="Proteomes" id="UP001283361"/>
    </source>
</evidence>
<accession>A0AAE1E5Q6</accession>
<protein>
    <submittedName>
        <fullName evidence="1">Uncharacterized protein</fullName>
    </submittedName>
</protein>
<organism evidence="1 2">
    <name type="scientific">Elysia crispata</name>
    <name type="common">lettuce slug</name>
    <dbReference type="NCBI Taxonomy" id="231223"/>
    <lineage>
        <taxon>Eukaryota</taxon>
        <taxon>Metazoa</taxon>
        <taxon>Spiralia</taxon>
        <taxon>Lophotrochozoa</taxon>
        <taxon>Mollusca</taxon>
        <taxon>Gastropoda</taxon>
        <taxon>Heterobranchia</taxon>
        <taxon>Euthyneura</taxon>
        <taxon>Panpulmonata</taxon>
        <taxon>Sacoglossa</taxon>
        <taxon>Placobranchoidea</taxon>
        <taxon>Plakobranchidae</taxon>
        <taxon>Elysia</taxon>
    </lineage>
</organism>
<reference evidence="1" key="1">
    <citation type="journal article" date="2023" name="G3 (Bethesda)">
        <title>A reference genome for the long-term kleptoplast-retaining sea slug Elysia crispata morphotype clarki.</title>
        <authorList>
            <person name="Eastman K.E."/>
            <person name="Pendleton A.L."/>
            <person name="Shaikh M.A."/>
            <person name="Suttiyut T."/>
            <person name="Ogas R."/>
            <person name="Tomko P."/>
            <person name="Gavelis G."/>
            <person name="Widhalm J.R."/>
            <person name="Wisecaver J.H."/>
        </authorList>
    </citation>
    <scope>NUCLEOTIDE SEQUENCE</scope>
    <source>
        <strain evidence="1">ECLA1</strain>
    </source>
</reference>
<evidence type="ECO:0000313" key="1">
    <source>
        <dbReference type="EMBL" id="KAK3794520.1"/>
    </source>
</evidence>
<proteinExistence type="predicted"/>
<keyword evidence="2" id="KW-1185">Reference proteome</keyword>
<gene>
    <name evidence="1" type="ORF">RRG08_003671</name>
</gene>
<dbReference type="AlphaFoldDB" id="A0AAE1E5Q6"/>
<dbReference type="EMBL" id="JAWDGP010001105">
    <property type="protein sequence ID" value="KAK3794520.1"/>
    <property type="molecule type" value="Genomic_DNA"/>
</dbReference>